<dbReference type="Pfam" id="PF22963">
    <property type="entry name" value="Ig_NUP210_3rd"/>
    <property type="match status" value="1"/>
</dbReference>
<evidence type="ECO:0000256" key="2">
    <source>
        <dbReference type="ARBA" id="ARBA00007313"/>
    </source>
</evidence>
<dbReference type="InterPro" id="IPR055095">
    <property type="entry name" value="NUP210_Ig_C"/>
</dbReference>
<dbReference type="InterPro" id="IPR045197">
    <property type="entry name" value="NUP210-like"/>
</dbReference>
<evidence type="ECO:0000256" key="7">
    <source>
        <dbReference type="ARBA" id="ARBA00023180"/>
    </source>
</evidence>
<evidence type="ECO:0000259" key="13">
    <source>
        <dbReference type="Pfam" id="PF22962"/>
    </source>
</evidence>
<dbReference type="InterPro" id="IPR056898">
    <property type="entry name" value="Ig_NUP210_6th"/>
</dbReference>
<evidence type="ECO:0000313" key="21">
    <source>
        <dbReference type="Proteomes" id="UP001516400"/>
    </source>
</evidence>
<evidence type="ECO:0000256" key="10">
    <source>
        <dbReference type="SAM" id="SignalP"/>
    </source>
</evidence>
<keyword evidence="7" id="KW-0325">Glycoprotein</keyword>
<sequence length="1926" mass="214797">MANIIQNCKLFMVWIVLTYVHVKSSKLNVPRVLLPIFKDFNPNFTLEATEEDDSCFKWKTTQPEAIKLIPLEEDPFLKCSKKLVVTATGRVNVKTIAIVLADDINSDTSLRCDVILDHITSLDVVSKTRELYLTEAPEVFEIRALDSQGNEFSTLEGVEFDWNILTMGRVKDAEIIRCMPFSVYDYEAPDAITLLEAQNKKGNMAVLEGVQTGAAKVMVSLPYQEYAKLSPLEVQMTVAANIILQPSEIYLMAGDYIKYSVFIIKNGKMEEITLPSDNNQYQIDAKDYKVAKVSRTHGLVYAMDLGTTEIILIDKNLPTSEDTPLKPPSATIHVVVPYHMALAVLPNRNWAVIIGERHDIIAEVFNKADHKLTLGLGAKVDILVSNHFQIEEKSKNGSWISGWCAKKGVAIIDATLQMVENPVYGSFKMDKPIQARGEMMIFPRITITPPEVILPWDESIKPKFDIDLVAKGGDGKFIWSTSDHTKGLVSQNGHVRTLGDGSFEVSAAMMRNHHNRETVKFGILRPAKLEIIDHHMEAEVGFPIHLHIALYADKPLTELERGVYIPFTRCQDLPFRMKLSNDRFRQNRSDVIEPVGVSCANMALVGFSHGSTKVTISYVVNGKLLEDSATIFAYKPIKLEQPAADVVLAVGSLARLVFTGGPQPVLSKPMEHYRVVTISNPEIASVKDITNPHSMLIEDFTVIKVSCLKLGETDLLLKISNSPIVPNCGSTPGSANVKIYCSKPRSIQLTPEIQVVDVHTCPLDITAEKVIVQSNTDIELDIIVLDHMGRRFLNISSFLFDWRVDSKAEFLTTSVFPRPHTFGSVLIPHRSYQVVKPHVDKGTIDVSVTIKSYNMSILEPLGVVPEWPEFVTKDDRLMGALPPITTKLHLTLVEDITLSPNESTLYNNPGNKEMVDILHGSGYYKLHLSSDTIARVKYLEQTHQIEVVPVETGELIIQVVDLCLPTSPVTAVINIIAVGIIRVEMSDKIEIGKCIYSTVRLYDEHDNLIMLESIHIIALNYVQSKEIVNLQRLLYDNGESWPPGEVHYLVTGIEVGKTKLTFSVNNGFLEVQSAPVDIQVFEPLDIYPKNGSLLVGSALQITTKGGPIPHLSLEYIVEPIDYATVNNKGIVTGTAVGEISIHCKSIGLHPTTGKKVVYSEDKTTMRVIILPSIRISAPLSRFKVGAEVPFWISGIPESISPMVLGTIEDPAIQFDWYLEDQQVAKIQYQFEEVGIFYKKQDRLAVKVTGLVPGRTKIILNATLPGSSTDMGEKSFVMFSTFMDIEVFDDLRLIVPHKYVKSWVLIAPNSRLRLETNFDDTPSLQYRMQGPFSMKESSLEEKEMLAFNGVIGLSKKGDIITYGTLGTSVIVISARDEYGLKQEIQTIIEVREVHYMMGIIKSDWYSPPTRNLRYLSLGVEFEFHAAYYDHIGNKFDAGPSNVQIRSSRCDLVRVKAGSVNGSVHISTKKVGHTVLKLWADGIKNTACYVKLHVEQSIKPSMTHLTRGDIVCLFSPLISLVTQGQWLSSDKTLVTFIDGAEDIAIVSGNRDGMVVLTNSMHPSAPKHIQVLPVRDIVLTPAEQNSVIMNSDDNLVYRLHVVLHSELSVDVKFSNLIPGYPCHEQVHKMITDFPFTCHIAFTNRSKTIKAIDLFKVRSVFLPISGQYACEVKALKKNQSEASVLETSIYIFAMSLDDPDIVSHKLKVPFLPGVWSPSEIFLNDYGIGELVITGLPKILEELIVFPADSSILYVSNAKIDGYKVTHNIQLLDYHWRLADVTEAMSIIIVSRQTNQTLPVIVRVKPGFELEEACLTKQTPVVAFLHKYRHTVAILTSMLVIFVASFYVYSRYLHPVVNVNLVQGRTPLADSFRGANPRCAAAVGNYSFNTSLSHPPNCSCSPCSGRNEPIYGDVSSFYNTSPELRRNRRLM</sequence>
<feature type="domain" description="NUP210 Ig-like" evidence="18">
    <location>
        <begin position="529"/>
        <end position="618"/>
    </location>
</feature>
<evidence type="ECO:0000259" key="11">
    <source>
        <dbReference type="Pfam" id="PF22957"/>
    </source>
</evidence>
<dbReference type="Pfam" id="PF22969">
    <property type="entry name" value="Ig_NUP210_2nd"/>
    <property type="match status" value="1"/>
</dbReference>
<keyword evidence="8" id="KW-0539">Nucleus</keyword>
<dbReference type="InterPro" id="IPR008964">
    <property type="entry name" value="Invasin/intimin_cell_adhesion"/>
</dbReference>
<keyword evidence="5 9" id="KW-1133">Transmembrane helix</keyword>
<dbReference type="Pfam" id="PF24902">
    <property type="entry name" value="Ig_NUP210_9th"/>
    <property type="match status" value="1"/>
</dbReference>
<comment type="similarity">
    <text evidence="2">Belongs to the NUP210 family.</text>
</comment>
<feature type="domain" description="NUP210 Ig-like" evidence="19">
    <location>
        <begin position="1171"/>
        <end position="1286"/>
    </location>
</feature>
<evidence type="ECO:0000256" key="4">
    <source>
        <dbReference type="ARBA" id="ARBA00022729"/>
    </source>
</evidence>
<name>A0ABD2PD43_9CUCU</name>
<dbReference type="PANTHER" id="PTHR23019">
    <property type="entry name" value="NUCLEAR PORE MEMBRANE GLYCOPROTEIN GP210-RELATED"/>
    <property type="match status" value="1"/>
</dbReference>
<evidence type="ECO:0000259" key="17">
    <source>
        <dbReference type="Pfam" id="PF24902"/>
    </source>
</evidence>
<gene>
    <name evidence="20" type="ORF">HHI36_003166</name>
</gene>
<dbReference type="Proteomes" id="UP001516400">
    <property type="component" value="Unassembled WGS sequence"/>
</dbReference>
<dbReference type="InterPro" id="IPR056899">
    <property type="entry name" value="Ig_NUP210_9th"/>
</dbReference>
<comment type="subcellular location">
    <subcellularLocation>
        <location evidence="1">Nucleus membrane</location>
        <topology evidence="1">Single-pass membrane protein</topology>
    </subcellularLocation>
</comment>
<proteinExistence type="inferred from homology"/>
<dbReference type="InterPro" id="IPR055097">
    <property type="entry name" value="Ig_NUP210_2nd"/>
</dbReference>
<evidence type="ECO:0000313" key="20">
    <source>
        <dbReference type="EMBL" id="KAL3288731.1"/>
    </source>
</evidence>
<feature type="domain" description="NUP210 Ig-like" evidence="17">
    <location>
        <begin position="899"/>
        <end position="975"/>
    </location>
</feature>
<evidence type="ECO:0000259" key="14">
    <source>
        <dbReference type="Pfam" id="PF22963"/>
    </source>
</evidence>
<feature type="domain" description="NUP210 Ig-like" evidence="12">
    <location>
        <begin position="1392"/>
        <end position="1492"/>
    </location>
</feature>
<dbReference type="Pfam" id="PF22959">
    <property type="entry name" value="Ig_NUP210_15th"/>
    <property type="match status" value="1"/>
</dbReference>
<dbReference type="InterPro" id="IPR055094">
    <property type="entry name" value="NUP210_Ig15"/>
</dbReference>
<evidence type="ECO:0008006" key="22">
    <source>
        <dbReference type="Google" id="ProtNLM"/>
    </source>
</evidence>
<dbReference type="Pfam" id="PF22967">
    <property type="entry name" value="Ig_NUP210_1st"/>
    <property type="match status" value="1"/>
</dbReference>
<dbReference type="InterPro" id="IPR055096">
    <property type="entry name" value="Ig_NUP210_1st"/>
</dbReference>
<dbReference type="Pfam" id="PF26182">
    <property type="entry name" value="Ig_NUP210_5th"/>
    <property type="match status" value="1"/>
</dbReference>
<keyword evidence="4 10" id="KW-0732">Signal</keyword>
<feature type="domain" description="NUP210 Ig-like" evidence="15">
    <location>
        <begin position="25"/>
        <end position="117"/>
    </location>
</feature>
<accession>A0ABD2PD43</accession>
<keyword evidence="6 9" id="KW-0472">Membrane</keyword>
<feature type="domain" description="NUP210 Ig-like" evidence="16">
    <location>
        <begin position="127"/>
        <end position="230"/>
    </location>
</feature>
<protein>
    <recommendedName>
        <fullName evidence="22">Nuclear pore membrane glycoprotein 210</fullName>
    </recommendedName>
</protein>
<evidence type="ECO:0000259" key="16">
    <source>
        <dbReference type="Pfam" id="PF22969"/>
    </source>
</evidence>
<dbReference type="PANTHER" id="PTHR23019:SF0">
    <property type="entry name" value="NUCLEAR PORE MEMBRANE GLYCOPROTEIN 210"/>
    <property type="match status" value="1"/>
</dbReference>
<evidence type="ECO:0000259" key="19">
    <source>
        <dbReference type="Pfam" id="PF26181"/>
    </source>
</evidence>
<evidence type="ECO:0000256" key="8">
    <source>
        <dbReference type="ARBA" id="ARBA00023242"/>
    </source>
</evidence>
<organism evidence="20 21">
    <name type="scientific">Cryptolaemus montrouzieri</name>
    <dbReference type="NCBI Taxonomy" id="559131"/>
    <lineage>
        <taxon>Eukaryota</taxon>
        <taxon>Metazoa</taxon>
        <taxon>Ecdysozoa</taxon>
        <taxon>Arthropoda</taxon>
        <taxon>Hexapoda</taxon>
        <taxon>Insecta</taxon>
        <taxon>Pterygota</taxon>
        <taxon>Neoptera</taxon>
        <taxon>Endopterygota</taxon>
        <taxon>Coleoptera</taxon>
        <taxon>Polyphaga</taxon>
        <taxon>Cucujiformia</taxon>
        <taxon>Coccinelloidea</taxon>
        <taxon>Coccinellidae</taxon>
        <taxon>Scymninae</taxon>
        <taxon>Scymnini</taxon>
        <taxon>Cryptolaemus</taxon>
    </lineage>
</organism>
<dbReference type="Pfam" id="PF24935">
    <property type="entry name" value="Ig_NUP210_6th"/>
    <property type="match status" value="1"/>
</dbReference>
<feature type="domain" description="NUP210 Ig-like" evidence="13">
    <location>
        <begin position="639"/>
        <end position="742"/>
    </location>
</feature>
<comment type="caution">
    <text evidence="20">The sequence shown here is derived from an EMBL/GenBank/DDBJ whole genome shotgun (WGS) entry which is preliminary data.</text>
</comment>
<feature type="domain" description="NUP210 C-terminal Ig-like" evidence="11">
    <location>
        <begin position="1581"/>
        <end position="1721"/>
    </location>
</feature>
<dbReference type="Pfam" id="PF26181">
    <property type="entry name" value="Ig_NUP210_13th"/>
    <property type="match status" value="1"/>
</dbReference>
<dbReference type="Pfam" id="PF22957">
    <property type="entry name" value="NUP210_Ig"/>
    <property type="match status" value="1"/>
</dbReference>
<evidence type="ECO:0000259" key="12">
    <source>
        <dbReference type="Pfam" id="PF22959"/>
    </source>
</evidence>
<dbReference type="SUPFAM" id="SSF49373">
    <property type="entry name" value="Invasin/intimin cell-adhesion fragments"/>
    <property type="match status" value="1"/>
</dbReference>
<dbReference type="InterPro" id="IPR055098">
    <property type="entry name" value="Ig_NUP210_3rd"/>
</dbReference>
<evidence type="ECO:0000256" key="3">
    <source>
        <dbReference type="ARBA" id="ARBA00022692"/>
    </source>
</evidence>
<evidence type="ECO:0000256" key="1">
    <source>
        <dbReference type="ARBA" id="ARBA00004590"/>
    </source>
</evidence>
<evidence type="ECO:0000256" key="5">
    <source>
        <dbReference type="ARBA" id="ARBA00022989"/>
    </source>
</evidence>
<evidence type="ECO:0000259" key="15">
    <source>
        <dbReference type="Pfam" id="PF22967"/>
    </source>
</evidence>
<evidence type="ECO:0000256" key="9">
    <source>
        <dbReference type="SAM" id="Phobius"/>
    </source>
</evidence>
<keyword evidence="3 9" id="KW-0812">Transmembrane</keyword>
<feature type="transmembrane region" description="Helical" evidence="9">
    <location>
        <begin position="1823"/>
        <end position="1844"/>
    </location>
</feature>
<dbReference type="InterPro" id="IPR055099">
    <property type="entry name" value="Ig_NUP210_7th"/>
</dbReference>
<dbReference type="InterPro" id="IPR058779">
    <property type="entry name" value="Ig_NUP210_13th"/>
</dbReference>
<dbReference type="GO" id="GO:0031965">
    <property type="term" value="C:nuclear membrane"/>
    <property type="evidence" value="ECO:0007669"/>
    <property type="project" value="UniProtKB-SubCell"/>
</dbReference>
<dbReference type="Pfam" id="PF22962">
    <property type="entry name" value="Ig_NUP210_7th"/>
    <property type="match status" value="1"/>
</dbReference>
<feature type="signal peptide" evidence="10">
    <location>
        <begin position="1"/>
        <end position="24"/>
    </location>
</feature>
<dbReference type="EMBL" id="JABFTP020000185">
    <property type="protein sequence ID" value="KAL3288731.1"/>
    <property type="molecule type" value="Genomic_DNA"/>
</dbReference>
<keyword evidence="21" id="KW-1185">Reference proteome</keyword>
<feature type="chain" id="PRO_5044745692" description="Nuclear pore membrane glycoprotein 210" evidence="10">
    <location>
        <begin position="25"/>
        <end position="1926"/>
    </location>
</feature>
<reference evidence="20 21" key="1">
    <citation type="journal article" date="2021" name="BMC Biol.">
        <title>Horizontally acquired antibacterial genes associated with adaptive radiation of ladybird beetles.</title>
        <authorList>
            <person name="Li H.S."/>
            <person name="Tang X.F."/>
            <person name="Huang Y.H."/>
            <person name="Xu Z.Y."/>
            <person name="Chen M.L."/>
            <person name="Du X.Y."/>
            <person name="Qiu B.Y."/>
            <person name="Chen P.T."/>
            <person name="Zhang W."/>
            <person name="Slipinski A."/>
            <person name="Escalona H.E."/>
            <person name="Waterhouse R.M."/>
            <person name="Zwick A."/>
            <person name="Pang H."/>
        </authorList>
    </citation>
    <scope>NUCLEOTIDE SEQUENCE [LARGE SCALE GENOMIC DNA]</scope>
    <source>
        <strain evidence="20">SYSU2018</strain>
    </source>
</reference>
<feature type="domain" description="NUP210 Ig-like" evidence="14">
    <location>
        <begin position="240"/>
        <end position="337"/>
    </location>
</feature>
<evidence type="ECO:0000256" key="6">
    <source>
        <dbReference type="ARBA" id="ARBA00023136"/>
    </source>
</evidence>
<evidence type="ECO:0000259" key="18">
    <source>
        <dbReference type="Pfam" id="PF24935"/>
    </source>
</evidence>